<protein>
    <submittedName>
        <fullName evidence="2">Nucleotidyltransferase domain-containing protein</fullName>
        <ecNumber evidence="2">2.7.7.-</ecNumber>
    </submittedName>
</protein>
<keyword evidence="3" id="KW-1185">Reference proteome</keyword>
<dbReference type="EMBL" id="CP157743">
    <property type="protein sequence ID" value="XBS21115.1"/>
    <property type="molecule type" value="Genomic_DNA"/>
</dbReference>
<name>A0AAU7NVN9_9GAMM</name>
<dbReference type="Gene3D" id="3.30.460.10">
    <property type="entry name" value="Beta Polymerase, domain 2"/>
    <property type="match status" value="1"/>
</dbReference>
<keyword evidence="2" id="KW-0808">Transferase</keyword>
<dbReference type="GO" id="GO:0016779">
    <property type="term" value="F:nucleotidyltransferase activity"/>
    <property type="evidence" value="ECO:0007669"/>
    <property type="project" value="UniProtKB-KW"/>
</dbReference>
<dbReference type="SUPFAM" id="SSF81301">
    <property type="entry name" value="Nucleotidyltransferase"/>
    <property type="match status" value="1"/>
</dbReference>
<proteinExistence type="predicted"/>
<keyword evidence="2" id="KW-0548">Nucleotidyltransferase</keyword>
<gene>
    <name evidence="2" type="ORF">Q9L42_003065</name>
</gene>
<dbReference type="AlphaFoldDB" id="A0AAU7NVN9"/>
<reference evidence="2 3" key="1">
    <citation type="journal article" date="2024" name="Microbiology">
        <title>Methylomarinum rosea sp. nov., a novel halophilic methanotrophic bacterium from the hypersaline Lake Elton.</title>
        <authorList>
            <person name="Suleimanov R.Z."/>
            <person name="Oshkin I.Y."/>
            <person name="Danilova O.V."/>
            <person name="Suzina N.E."/>
            <person name="Dedysh S.N."/>
        </authorList>
    </citation>
    <scope>NUCLEOTIDE SEQUENCE [LARGE SCALE GENOMIC DNA]</scope>
    <source>
        <strain evidence="2 3">Ch1-1</strain>
    </source>
</reference>
<evidence type="ECO:0000313" key="2">
    <source>
        <dbReference type="EMBL" id="XBS21115.1"/>
    </source>
</evidence>
<dbReference type="CDD" id="cd05403">
    <property type="entry name" value="NT_KNTase_like"/>
    <property type="match status" value="1"/>
</dbReference>
<dbReference type="EC" id="2.7.7.-" evidence="2"/>
<evidence type="ECO:0000313" key="3">
    <source>
        <dbReference type="Proteomes" id="UP001225378"/>
    </source>
</evidence>
<dbReference type="KEGG" id="mech:Q9L42_003065"/>
<dbReference type="InterPro" id="IPR041633">
    <property type="entry name" value="Polbeta"/>
</dbReference>
<dbReference type="RefSeq" id="WP_349431869.1">
    <property type="nucleotide sequence ID" value="NZ_CP157743.1"/>
</dbReference>
<organism evidence="2 3">
    <name type="scientific">Methylomarinum roseum</name>
    <dbReference type="NCBI Taxonomy" id="3067653"/>
    <lineage>
        <taxon>Bacteria</taxon>
        <taxon>Pseudomonadati</taxon>
        <taxon>Pseudomonadota</taxon>
        <taxon>Gammaproteobacteria</taxon>
        <taxon>Methylococcales</taxon>
        <taxon>Methylococcaceae</taxon>
        <taxon>Methylomarinum</taxon>
    </lineage>
</organism>
<accession>A0AAU7NVN9</accession>
<sequence length="98" mass="11297">MRLDKIQKKALKKALENLTNVDQAFLFGSRVDDTKRGGDIDLLIFSQQPPFNLSRKIARDFFKLCEEKIDVLVVNPKKMTKEQALFVQSIEKMPLSDL</sequence>
<dbReference type="Proteomes" id="UP001225378">
    <property type="component" value="Chromosome"/>
</dbReference>
<evidence type="ECO:0000259" key="1">
    <source>
        <dbReference type="Pfam" id="PF18765"/>
    </source>
</evidence>
<dbReference type="InterPro" id="IPR043519">
    <property type="entry name" value="NT_sf"/>
</dbReference>
<dbReference type="Pfam" id="PF18765">
    <property type="entry name" value="Polbeta"/>
    <property type="match status" value="1"/>
</dbReference>
<feature type="domain" description="Polymerase beta nucleotidyltransferase" evidence="1">
    <location>
        <begin position="10"/>
        <end position="78"/>
    </location>
</feature>